<dbReference type="EMBL" id="VGLS01000092">
    <property type="protein sequence ID" value="MBM3223078.1"/>
    <property type="molecule type" value="Genomic_DNA"/>
</dbReference>
<evidence type="ECO:0000259" key="1">
    <source>
        <dbReference type="Pfam" id="PF20091"/>
    </source>
</evidence>
<protein>
    <recommendedName>
        <fullName evidence="1">Alpha/beta hydrolase domain-containing protein</fullName>
    </recommendedName>
</protein>
<comment type="caution">
    <text evidence="2">The sequence shown here is derived from an EMBL/GenBank/DDBJ whole genome shotgun (WGS) entry which is preliminary data.</text>
</comment>
<dbReference type="InterPro" id="IPR045394">
    <property type="entry name" value="Abhydrolase_dom"/>
</dbReference>
<gene>
    <name evidence="2" type="ORF">FJZ47_04650</name>
</gene>
<sequence length="643" mass="69898">MLTRLQIDRIEPFADGMAFGTVGPYVRLVGTAYGELDPHHPRHAVIVNLEKAPRNARGAVEYATDVYIMRPADVSKGNGKLFYEVNNRGRKMILSIFHEAQETPAGAINDPATVADAGNGFLFRQGYTIVWSGWDPDAPRVNHGLTLRAPVATQGGQPIVQTIRDEFIFATRLPANQSTAPLSYEAATLDQSQARLTVRAKESDVGTEIPAERWAYADSRSITLLPAGTGFQPNVIYDFWYPAQAPKVLGVGYAATRDLVSFLRYTAYDTAGNVNPIALSPADPGITAVLAYGNSQSGRYLRDHLGLGFNQDETRRKVFDGYLSHVAGIGKVFTNYQFGQPNRTGTQHEDHQFPENSFPFAHASLTDPVTGHTGGLLQGDGCDPLIMESNTSTEYWQKGASLVHTDPLGQRDLDLPAYVRVYLMAGTQHGGRAHMGATAPYALHTRNPHSPSAALRALFVALDQWVTAGIEPPASHVPTIAAGTLVAPSALAFPKIPGVQAPMRTNTIAVLDDWIHPPRTPEKTYTALVAQVDTDGNEVAGIRLPGIAVPVATYSGWNFYKTPGLEGELCDRDGSYIPFARTKAERLATGDPRLSLEERYGDHATYVQHVSAVVRDLLQARLLLPEDATRFVTAAAQHNPFTP</sequence>
<evidence type="ECO:0000313" key="2">
    <source>
        <dbReference type="EMBL" id="MBM3223078.1"/>
    </source>
</evidence>
<accession>A0A938B2R8</accession>
<name>A0A938B2R8_UNCTE</name>
<evidence type="ECO:0000313" key="3">
    <source>
        <dbReference type="Proteomes" id="UP000712673"/>
    </source>
</evidence>
<reference evidence="2" key="1">
    <citation type="submission" date="2019-03" db="EMBL/GenBank/DDBJ databases">
        <title>Lake Tanganyika Metagenome-Assembled Genomes (MAGs).</title>
        <authorList>
            <person name="Tran P."/>
        </authorList>
    </citation>
    <scope>NUCLEOTIDE SEQUENCE</scope>
    <source>
        <strain evidence="2">K_DeepCast_65m_m2_066</strain>
    </source>
</reference>
<dbReference type="AlphaFoldDB" id="A0A938B2R8"/>
<dbReference type="Proteomes" id="UP000712673">
    <property type="component" value="Unassembled WGS sequence"/>
</dbReference>
<organism evidence="2 3">
    <name type="scientific">Tectimicrobiota bacterium</name>
    <dbReference type="NCBI Taxonomy" id="2528274"/>
    <lineage>
        <taxon>Bacteria</taxon>
        <taxon>Pseudomonadati</taxon>
        <taxon>Nitrospinota/Tectimicrobiota group</taxon>
        <taxon>Candidatus Tectimicrobiota</taxon>
    </lineage>
</organism>
<proteinExistence type="predicted"/>
<dbReference type="Pfam" id="PF20091">
    <property type="entry name" value="Abhydrolase_10"/>
    <property type="match status" value="1"/>
</dbReference>
<feature type="domain" description="Alpha/beta hydrolase" evidence="1">
    <location>
        <begin position="249"/>
        <end position="632"/>
    </location>
</feature>